<keyword evidence="5 8" id="KW-0804">Transcription</keyword>
<accession>A0A429XU71</accession>
<dbReference type="RefSeq" id="WP_126044278.1">
    <property type="nucleotide sequence ID" value="NZ_RXFM01000007.1"/>
</dbReference>
<dbReference type="NCBIfam" id="NF001264">
    <property type="entry name" value="PRK00226.1-5"/>
    <property type="match status" value="1"/>
</dbReference>
<sequence>MVSRFPISKEGLDKLNLELKNLKNVERVNVINSIAEAREHGDLSENAEYHAAREKQGFIEAKISELEDKISRAEIIDVSKLQGDEIKYGASIRLLDEEKDEEIVYRIVSDYEADASKGLISISSPLAKALLGKKIEECFEFKTPKGTKYYQILSINYI</sequence>
<dbReference type="NCBIfam" id="TIGR01462">
    <property type="entry name" value="greA"/>
    <property type="match status" value="1"/>
</dbReference>
<evidence type="ECO:0000256" key="5">
    <source>
        <dbReference type="ARBA" id="ARBA00023163"/>
    </source>
</evidence>
<dbReference type="GO" id="GO:0070063">
    <property type="term" value="F:RNA polymerase binding"/>
    <property type="evidence" value="ECO:0007669"/>
    <property type="project" value="InterPro"/>
</dbReference>
<dbReference type="FunFam" id="3.10.50.30:FF:000001">
    <property type="entry name" value="Transcription elongation factor GreA"/>
    <property type="match status" value="1"/>
</dbReference>
<evidence type="ECO:0000256" key="2">
    <source>
        <dbReference type="ARBA" id="ARBA00013729"/>
    </source>
</evidence>
<dbReference type="SUPFAM" id="SSF46557">
    <property type="entry name" value="GreA transcript cleavage protein, N-terminal domain"/>
    <property type="match status" value="1"/>
</dbReference>
<dbReference type="SUPFAM" id="SSF54534">
    <property type="entry name" value="FKBP-like"/>
    <property type="match status" value="1"/>
</dbReference>
<dbReference type="InterPro" id="IPR036953">
    <property type="entry name" value="GreA/GreB_C_sf"/>
</dbReference>
<dbReference type="InterPro" id="IPR028624">
    <property type="entry name" value="Tscrpt_elong_fac_GreA/B"/>
</dbReference>
<dbReference type="Pfam" id="PF01272">
    <property type="entry name" value="GreA_GreB"/>
    <property type="match status" value="1"/>
</dbReference>
<evidence type="ECO:0000313" key="12">
    <source>
        <dbReference type="EMBL" id="RST71301.1"/>
    </source>
</evidence>
<feature type="domain" description="Transcription elongation factor GreA/GreB N-terminal" evidence="11">
    <location>
        <begin position="6"/>
        <end position="75"/>
    </location>
</feature>
<comment type="caution">
    <text evidence="12">The sequence shown here is derived from an EMBL/GenBank/DDBJ whole genome shotgun (WGS) entry which is preliminary data.</text>
</comment>
<keyword evidence="12" id="KW-0251">Elongation factor</keyword>
<evidence type="ECO:0000259" key="10">
    <source>
        <dbReference type="Pfam" id="PF01272"/>
    </source>
</evidence>
<organism evidence="12 13">
    <name type="scientific">Candidatus Aquarickettsia rohweri</name>
    <dbReference type="NCBI Taxonomy" id="2602574"/>
    <lineage>
        <taxon>Bacteria</taxon>
        <taxon>Pseudomonadati</taxon>
        <taxon>Pseudomonadota</taxon>
        <taxon>Alphaproteobacteria</taxon>
        <taxon>Rickettsiales</taxon>
        <taxon>Candidatus Midichloriaceae</taxon>
        <taxon>Candidatus Aquarickettsia</taxon>
    </lineage>
</organism>
<reference evidence="13" key="1">
    <citation type="submission" date="2018-11" db="EMBL/GenBank/DDBJ databases">
        <title>Phylogenetic, genomic, and biogeographic characterization of a novel and ubiquitous marine invertebrate-associated Rickettsiales parasite, Candidatus Marinoinvertebrata rohwerii, gen. nov., sp. nov.</title>
        <authorList>
            <person name="Klinges J.G."/>
            <person name="Rosales S.M."/>
            <person name="Mcminds R."/>
            <person name="Shaver E.C."/>
            <person name="Shantz A."/>
            <person name="Peters E.C."/>
            <person name="Burkepile D.E."/>
            <person name="Silliman B.R."/>
            <person name="Vega Thurber R.L."/>
        </authorList>
    </citation>
    <scope>NUCLEOTIDE SEQUENCE [LARGE SCALE GENOMIC DNA]</scope>
    <source>
        <strain evidence="13">a_cerv_44</strain>
    </source>
</reference>
<dbReference type="PANTHER" id="PTHR30437">
    <property type="entry name" value="TRANSCRIPTION ELONGATION FACTOR GREA"/>
    <property type="match status" value="1"/>
</dbReference>
<dbReference type="InterPro" id="IPR018151">
    <property type="entry name" value="TF_GreA/GreB_CS"/>
</dbReference>
<evidence type="ECO:0000256" key="6">
    <source>
        <dbReference type="ARBA" id="ARBA00024916"/>
    </source>
</evidence>
<dbReference type="GO" id="GO:0003677">
    <property type="term" value="F:DNA binding"/>
    <property type="evidence" value="ECO:0007669"/>
    <property type="project" value="UniProtKB-UniRule"/>
</dbReference>
<dbReference type="GO" id="GO:0006354">
    <property type="term" value="P:DNA-templated transcription elongation"/>
    <property type="evidence" value="ECO:0007669"/>
    <property type="project" value="TreeGrafter"/>
</dbReference>
<evidence type="ECO:0000313" key="13">
    <source>
        <dbReference type="Proteomes" id="UP000279470"/>
    </source>
</evidence>
<keyword evidence="13" id="KW-1185">Reference proteome</keyword>
<dbReference type="OrthoDB" id="9808774at2"/>
<dbReference type="PANTHER" id="PTHR30437:SF4">
    <property type="entry name" value="TRANSCRIPTION ELONGATION FACTOR GREA"/>
    <property type="match status" value="1"/>
</dbReference>
<evidence type="ECO:0000256" key="8">
    <source>
        <dbReference type="HAMAP-Rule" id="MF_00105"/>
    </source>
</evidence>
<dbReference type="EMBL" id="RXFM01000007">
    <property type="protein sequence ID" value="RST71301.1"/>
    <property type="molecule type" value="Genomic_DNA"/>
</dbReference>
<dbReference type="Gene3D" id="3.10.50.30">
    <property type="entry name" value="Transcription elongation factor, GreA/GreB, C-terminal domain"/>
    <property type="match status" value="1"/>
</dbReference>
<evidence type="ECO:0000256" key="1">
    <source>
        <dbReference type="ARBA" id="ARBA00008213"/>
    </source>
</evidence>
<feature type="domain" description="Transcription elongation factor GreA/GreB C-terminal" evidence="10">
    <location>
        <begin position="82"/>
        <end position="157"/>
    </location>
</feature>
<dbReference type="Pfam" id="PF03449">
    <property type="entry name" value="GreA_GreB_N"/>
    <property type="match status" value="1"/>
</dbReference>
<keyword evidence="12" id="KW-0648">Protein biosynthesis</keyword>
<evidence type="ECO:0000259" key="11">
    <source>
        <dbReference type="Pfam" id="PF03449"/>
    </source>
</evidence>
<dbReference type="PROSITE" id="PS00829">
    <property type="entry name" value="GREAB_1"/>
    <property type="match status" value="1"/>
</dbReference>
<dbReference type="HAMAP" id="MF_00105">
    <property type="entry name" value="GreA_GreB"/>
    <property type="match status" value="1"/>
</dbReference>
<dbReference type="Proteomes" id="UP000279470">
    <property type="component" value="Unassembled WGS sequence"/>
</dbReference>
<protein>
    <recommendedName>
        <fullName evidence="2 8">Transcription elongation factor GreA</fullName>
    </recommendedName>
    <alternativeName>
        <fullName evidence="7 8">Transcript cleavage factor GreA</fullName>
    </alternativeName>
</protein>
<dbReference type="InterPro" id="IPR036805">
    <property type="entry name" value="Tscrpt_elong_fac_GreA/B_N_sf"/>
</dbReference>
<dbReference type="InterPro" id="IPR022691">
    <property type="entry name" value="Tscrpt_elong_fac_GreA/B_N"/>
</dbReference>
<evidence type="ECO:0000256" key="9">
    <source>
        <dbReference type="RuleBase" id="RU000556"/>
    </source>
</evidence>
<dbReference type="PIRSF" id="PIRSF006092">
    <property type="entry name" value="GreA_GreB"/>
    <property type="match status" value="1"/>
</dbReference>
<proteinExistence type="inferred from homology"/>
<dbReference type="Gene3D" id="1.10.287.180">
    <property type="entry name" value="Transcription elongation factor, GreA/GreB, N-terminal domain"/>
    <property type="match status" value="1"/>
</dbReference>
<evidence type="ECO:0000256" key="3">
    <source>
        <dbReference type="ARBA" id="ARBA00023015"/>
    </source>
</evidence>
<gene>
    <name evidence="8 12" type="primary">greA</name>
    <name evidence="12" type="ORF">EIC27_00875</name>
</gene>
<dbReference type="GO" id="GO:0032784">
    <property type="term" value="P:regulation of DNA-templated transcription elongation"/>
    <property type="evidence" value="ECO:0007669"/>
    <property type="project" value="UniProtKB-UniRule"/>
</dbReference>
<dbReference type="InterPro" id="IPR001437">
    <property type="entry name" value="Tscrpt_elong_fac_GreA/B_C"/>
</dbReference>
<comment type="similarity">
    <text evidence="1 8 9">Belongs to the GreA/GreB family.</text>
</comment>
<dbReference type="NCBIfam" id="NF001263">
    <property type="entry name" value="PRK00226.1-4"/>
    <property type="match status" value="1"/>
</dbReference>
<keyword evidence="4 8" id="KW-0238">DNA-binding</keyword>
<dbReference type="InterPro" id="IPR023459">
    <property type="entry name" value="Tscrpt_elong_fac_GreA/B_fam"/>
</dbReference>
<dbReference type="FunFam" id="1.10.287.180:FF:000001">
    <property type="entry name" value="Transcription elongation factor GreA"/>
    <property type="match status" value="1"/>
</dbReference>
<evidence type="ECO:0000256" key="4">
    <source>
        <dbReference type="ARBA" id="ARBA00023125"/>
    </source>
</evidence>
<comment type="function">
    <text evidence="6 8 9">Necessary for efficient RNA polymerase transcription elongation past template-encoded arresting sites. The arresting sites in DNA have the property of trapping a certain fraction of elongating RNA polymerases that pass through, resulting in locked ternary complexes. Cleavage of the nascent transcript by cleavage factors such as GreA or GreB allows the resumption of elongation from the new 3'terminus. GreA releases sequences of 2 to 3 nucleotides.</text>
</comment>
<dbReference type="NCBIfam" id="NF001261">
    <property type="entry name" value="PRK00226.1-2"/>
    <property type="match status" value="1"/>
</dbReference>
<dbReference type="AlphaFoldDB" id="A0A429XU71"/>
<dbReference type="GO" id="GO:0003746">
    <property type="term" value="F:translation elongation factor activity"/>
    <property type="evidence" value="ECO:0007669"/>
    <property type="project" value="UniProtKB-KW"/>
</dbReference>
<name>A0A429XU71_9RICK</name>
<keyword evidence="3 8" id="KW-0805">Transcription regulation</keyword>
<evidence type="ECO:0000256" key="7">
    <source>
        <dbReference type="ARBA" id="ARBA00030776"/>
    </source>
</evidence>
<dbReference type="InterPro" id="IPR006359">
    <property type="entry name" value="Tscrpt_elong_fac_GreA"/>
</dbReference>